<dbReference type="SUPFAM" id="SSF48498">
    <property type="entry name" value="Tetracyclin repressor-like, C-terminal domain"/>
    <property type="match status" value="1"/>
</dbReference>
<keyword evidence="1" id="KW-0805">Transcription regulation</keyword>
<evidence type="ECO:0000256" key="4">
    <source>
        <dbReference type="PROSITE-ProRule" id="PRU00335"/>
    </source>
</evidence>
<dbReference type="InterPro" id="IPR009057">
    <property type="entry name" value="Homeodomain-like_sf"/>
</dbReference>
<dbReference type="InterPro" id="IPR047923">
    <property type="entry name" value="ArpA-like"/>
</dbReference>
<keyword evidence="3" id="KW-0804">Transcription</keyword>
<organism evidence="6 7">
    <name type="scientific">Salininema proteolyticum</name>
    <dbReference type="NCBI Taxonomy" id="1607685"/>
    <lineage>
        <taxon>Bacteria</taxon>
        <taxon>Bacillati</taxon>
        <taxon>Actinomycetota</taxon>
        <taxon>Actinomycetes</taxon>
        <taxon>Glycomycetales</taxon>
        <taxon>Glycomycetaceae</taxon>
        <taxon>Salininema</taxon>
    </lineage>
</organism>
<reference evidence="7" key="1">
    <citation type="journal article" date="2019" name="Int. J. Syst. Evol. Microbiol.">
        <title>The Global Catalogue of Microorganisms (GCM) 10K type strain sequencing project: providing services to taxonomists for standard genome sequencing and annotation.</title>
        <authorList>
            <consortium name="The Broad Institute Genomics Platform"/>
            <consortium name="The Broad Institute Genome Sequencing Center for Infectious Disease"/>
            <person name="Wu L."/>
            <person name="Ma J."/>
        </authorList>
    </citation>
    <scope>NUCLEOTIDE SEQUENCE [LARGE SCALE GENOMIC DNA]</scope>
    <source>
        <strain evidence="7">IBRC-M 10908</strain>
    </source>
</reference>
<evidence type="ECO:0000313" key="7">
    <source>
        <dbReference type="Proteomes" id="UP001595823"/>
    </source>
</evidence>
<protein>
    <submittedName>
        <fullName evidence="6">ScbR family autoregulator-binding transcription factor</fullName>
    </submittedName>
</protein>
<dbReference type="InterPro" id="IPR001647">
    <property type="entry name" value="HTH_TetR"/>
</dbReference>
<dbReference type="RefSeq" id="WP_380620088.1">
    <property type="nucleotide sequence ID" value="NZ_JBHSDK010000013.1"/>
</dbReference>
<name>A0ABV8TYB4_9ACTN</name>
<feature type="domain" description="HTH tetR-type" evidence="5">
    <location>
        <begin position="12"/>
        <end position="72"/>
    </location>
</feature>
<dbReference type="PANTHER" id="PTHR47506">
    <property type="entry name" value="TRANSCRIPTIONAL REGULATORY PROTEIN"/>
    <property type="match status" value="1"/>
</dbReference>
<comment type="caution">
    <text evidence="6">The sequence shown here is derived from an EMBL/GenBank/DDBJ whole genome shotgun (WGS) entry which is preliminary data.</text>
</comment>
<dbReference type="InterPro" id="IPR023772">
    <property type="entry name" value="DNA-bd_HTH_TetR-type_CS"/>
</dbReference>
<evidence type="ECO:0000256" key="3">
    <source>
        <dbReference type="ARBA" id="ARBA00023163"/>
    </source>
</evidence>
<evidence type="ECO:0000256" key="1">
    <source>
        <dbReference type="ARBA" id="ARBA00023015"/>
    </source>
</evidence>
<proteinExistence type="predicted"/>
<keyword evidence="2 4" id="KW-0238">DNA-binding</keyword>
<dbReference type="SUPFAM" id="SSF46689">
    <property type="entry name" value="Homeodomain-like"/>
    <property type="match status" value="1"/>
</dbReference>
<dbReference type="InterPro" id="IPR036271">
    <property type="entry name" value="Tet_transcr_reg_TetR-rel_C_sf"/>
</dbReference>
<evidence type="ECO:0000313" key="6">
    <source>
        <dbReference type="EMBL" id="MFC4335366.1"/>
    </source>
</evidence>
<keyword evidence="7" id="KW-1185">Reference proteome</keyword>
<dbReference type="Pfam" id="PF00440">
    <property type="entry name" value="TetR_N"/>
    <property type="match status" value="1"/>
</dbReference>
<dbReference type="EMBL" id="JBHSDK010000013">
    <property type="protein sequence ID" value="MFC4335366.1"/>
    <property type="molecule type" value="Genomic_DNA"/>
</dbReference>
<dbReference type="PRINTS" id="PR00455">
    <property type="entry name" value="HTHTETR"/>
</dbReference>
<dbReference type="PROSITE" id="PS50977">
    <property type="entry name" value="HTH_TETR_2"/>
    <property type="match status" value="1"/>
</dbReference>
<accession>A0ABV8TYB4</accession>
<feature type="DNA-binding region" description="H-T-H motif" evidence="4">
    <location>
        <begin position="35"/>
        <end position="54"/>
    </location>
</feature>
<evidence type="ECO:0000256" key="2">
    <source>
        <dbReference type="ARBA" id="ARBA00023125"/>
    </source>
</evidence>
<dbReference type="PROSITE" id="PS01081">
    <property type="entry name" value="HTH_TETR_1"/>
    <property type="match status" value="1"/>
</dbReference>
<dbReference type="NCBIfam" id="NF041196">
    <property type="entry name" value="ScbR_bind_reg"/>
    <property type="match status" value="1"/>
</dbReference>
<dbReference type="Proteomes" id="UP001595823">
    <property type="component" value="Unassembled WGS sequence"/>
</dbReference>
<dbReference type="Gene3D" id="1.10.357.10">
    <property type="entry name" value="Tetracycline Repressor, domain 2"/>
    <property type="match status" value="1"/>
</dbReference>
<gene>
    <name evidence="6" type="ORF">ACFPET_09165</name>
</gene>
<dbReference type="PANTHER" id="PTHR47506:SF1">
    <property type="entry name" value="HTH-TYPE TRANSCRIPTIONAL REGULATOR YJDC"/>
    <property type="match status" value="1"/>
</dbReference>
<evidence type="ECO:0000259" key="5">
    <source>
        <dbReference type="PROSITE" id="PS50977"/>
    </source>
</evidence>
<sequence>MNRARPKQERSRQTRKQVLDAAAKAFADTGYKSTTVARIAADADVTKGALTFHFASKGDIASAIVALFYERWPPRIPEFRSAHPRALDTVWAILRELAVEFRDQTIVRAATRLQAERDFIDVELPTPFVDWTSQLTALYTEAAEAGELRTGVVPEEIARVTVSAFYGAQEVSRTLHGRSDIVERIDELILMLRLAADPDEPA</sequence>